<dbReference type="Gene3D" id="2.60.130.10">
    <property type="entry name" value="Aromatic compound dioxygenase"/>
    <property type="match status" value="1"/>
</dbReference>
<evidence type="ECO:0000313" key="3">
    <source>
        <dbReference type="EMBL" id="OAA61262.1"/>
    </source>
</evidence>
<dbReference type="OrthoDB" id="121380at2759"/>
<proteinExistence type="predicted"/>
<dbReference type="InterPro" id="IPR000627">
    <property type="entry name" value="Intradiol_dOase_C"/>
</dbReference>
<feature type="chain" id="PRO_5007892819" evidence="1">
    <location>
        <begin position="25"/>
        <end position="372"/>
    </location>
</feature>
<dbReference type="Proteomes" id="UP000076874">
    <property type="component" value="Unassembled WGS sequence"/>
</dbReference>
<dbReference type="EMBL" id="AZHD01000008">
    <property type="protein sequence ID" value="OAA61262.1"/>
    <property type="molecule type" value="Genomic_DNA"/>
</dbReference>
<dbReference type="GO" id="GO:0008199">
    <property type="term" value="F:ferric iron binding"/>
    <property type="evidence" value="ECO:0007669"/>
    <property type="project" value="InterPro"/>
</dbReference>
<dbReference type="SUPFAM" id="SSF49482">
    <property type="entry name" value="Aromatic compound dioxygenase"/>
    <property type="match status" value="1"/>
</dbReference>
<sequence>MVKYSSVTAAAAALLAAATTTVFAHPGEHPFSPEKREESMRRQAFSHMIAHEQKRSLESACGSQPEYLAAREERAKERRLANLPLPVPTLYRRTNAEFARYNAVSHNQTGNSHLDRNTPSKDVFGANTSCVLAPDNADGPYFVWGEQFRSELTENITPGIPLHLELQFIDVETCKPAQAVIVDVWSCNATGAYSGVSMAGEGGLTTTFLRGVQMTDPDGVVDFDTIFPGHYAGRATHEHIIVHVGAQKAENGSYTGGHVAHLSQLFFDQALISQVEATSPYNSNTIVPTTNLADMFTGYAASTAYDPFPEYALLGDDIALGLFMWAELGINTSLNYDAYADPAAYRTAEGNYANQNLLYQQIASIFAPPTHG</sequence>
<evidence type="ECO:0000259" key="2">
    <source>
        <dbReference type="Pfam" id="PF00775"/>
    </source>
</evidence>
<feature type="domain" description="Intradiol ring-cleavage dioxygenases" evidence="2">
    <location>
        <begin position="140"/>
        <end position="240"/>
    </location>
</feature>
<dbReference type="Pfam" id="PF00775">
    <property type="entry name" value="Dioxygenase_C"/>
    <property type="match status" value="1"/>
</dbReference>
<keyword evidence="3" id="KW-0223">Dioxygenase</keyword>
<dbReference type="STRING" id="1081102.A0A167U5G8"/>
<keyword evidence="3" id="KW-0560">Oxidoreductase</keyword>
<dbReference type="CDD" id="cd03457">
    <property type="entry name" value="intradiol_dioxygenase_like"/>
    <property type="match status" value="1"/>
</dbReference>
<dbReference type="AlphaFoldDB" id="A0A167U5G8"/>
<reference evidence="3 4" key="1">
    <citation type="journal article" date="2016" name="Genome Biol. Evol.">
        <title>Divergent and convergent evolution of fungal pathogenicity.</title>
        <authorList>
            <person name="Shang Y."/>
            <person name="Xiao G."/>
            <person name="Zheng P."/>
            <person name="Cen K."/>
            <person name="Zhan S."/>
            <person name="Wang C."/>
        </authorList>
    </citation>
    <scope>NUCLEOTIDE SEQUENCE [LARGE SCALE GENOMIC DNA]</scope>
    <source>
        <strain evidence="3 4">RCEF 264</strain>
    </source>
</reference>
<gene>
    <name evidence="3" type="ORF">SPI_05286</name>
</gene>
<keyword evidence="4" id="KW-1185">Reference proteome</keyword>
<protein>
    <submittedName>
        <fullName evidence="3">Intradiol ring-cleavage dioxygenase, core</fullName>
    </submittedName>
</protein>
<accession>A0A167U5G8</accession>
<comment type="caution">
    <text evidence="3">The sequence shown here is derived from an EMBL/GenBank/DDBJ whole genome shotgun (WGS) entry which is preliminary data.</text>
</comment>
<dbReference type="InterPro" id="IPR015889">
    <property type="entry name" value="Intradiol_dOase_core"/>
</dbReference>
<evidence type="ECO:0000313" key="4">
    <source>
        <dbReference type="Proteomes" id="UP000076874"/>
    </source>
</evidence>
<evidence type="ECO:0000256" key="1">
    <source>
        <dbReference type="SAM" id="SignalP"/>
    </source>
</evidence>
<dbReference type="GO" id="GO:0016702">
    <property type="term" value="F:oxidoreductase activity, acting on single donors with incorporation of molecular oxygen, incorporation of two atoms of oxygen"/>
    <property type="evidence" value="ECO:0007669"/>
    <property type="project" value="InterPro"/>
</dbReference>
<organism evidence="3 4">
    <name type="scientific">Niveomyces insectorum RCEF 264</name>
    <dbReference type="NCBI Taxonomy" id="1081102"/>
    <lineage>
        <taxon>Eukaryota</taxon>
        <taxon>Fungi</taxon>
        <taxon>Dikarya</taxon>
        <taxon>Ascomycota</taxon>
        <taxon>Pezizomycotina</taxon>
        <taxon>Sordariomycetes</taxon>
        <taxon>Hypocreomycetidae</taxon>
        <taxon>Hypocreales</taxon>
        <taxon>Cordycipitaceae</taxon>
        <taxon>Niveomyces</taxon>
    </lineage>
</organism>
<feature type="signal peptide" evidence="1">
    <location>
        <begin position="1"/>
        <end position="24"/>
    </location>
</feature>
<dbReference type="PANTHER" id="PTHR34315:SF2">
    <property type="entry name" value="ANCHORED DIOXYGENASE, PUTATIVE (AFU_ORTHOLOGUE AFUA_3G01800)-RELATED"/>
    <property type="match status" value="1"/>
</dbReference>
<name>A0A167U5G8_9HYPO</name>
<dbReference type="PANTHER" id="PTHR34315">
    <property type="match status" value="1"/>
</dbReference>
<keyword evidence="1" id="KW-0732">Signal</keyword>